<protein>
    <recommendedName>
        <fullName evidence="3">Pyridoxamine 5'-phosphate oxidase</fullName>
    </recommendedName>
</protein>
<evidence type="ECO:0000313" key="1">
    <source>
        <dbReference type="EMBL" id="PXX11901.1"/>
    </source>
</evidence>
<dbReference type="InterPro" id="IPR012349">
    <property type="entry name" value="Split_barrel_FMN-bd"/>
</dbReference>
<reference evidence="1 2" key="2">
    <citation type="submission" date="2018-06" db="EMBL/GenBank/DDBJ databases">
        <title>Sequencing of bacterial isolates from soil warming experiment in Harvard Forest, Massachusetts, USA.</title>
        <authorList>
            <person name="Deangelis K.PhD."/>
        </authorList>
    </citation>
    <scope>NUCLEOTIDE SEQUENCE [LARGE SCALE GENOMIC DNA]</scope>
    <source>
        <strain evidence="1 2">GAS496</strain>
    </source>
</reference>
<evidence type="ECO:0000313" key="2">
    <source>
        <dbReference type="Proteomes" id="UP000247781"/>
    </source>
</evidence>
<sequence>MSADVPVTVLSEDESWTLLSSVSIGRLVTILGGQPEIFPVNFVTQRRTVLFRTAQGTKLYGAAMSGGVAFEADDHTVVEGWSVIVKGRAHVLSANAEILEAQEAPLLPWTATLKPVYVRVIALEITGRRFKFGPEPDRESTFA</sequence>
<organism evidence="1 2">
    <name type="scientific">Mycolicibacterium moriokaense</name>
    <dbReference type="NCBI Taxonomy" id="39691"/>
    <lineage>
        <taxon>Bacteria</taxon>
        <taxon>Bacillati</taxon>
        <taxon>Actinomycetota</taxon>
        <taxon>Actinomycetes</taxon>
        <taxon>Mycobacteriales</taxon>
        <taxon>Mycobacteriaceae</taxon>
        <taxon>Mycolicibacterium</taxon>
    </lineage>
</organism>
<reference evidence="2" key="1">
    <citation type="submission" date="2018-05" db="EMBL/GenBank/DDBJ databases">
        <authorList>
            <person name="Deangelis K."/>
            <person name="Huntemann M."/>
            <person name="Clum A."/>
            <person name="Pillay M."/>
            <person name="Palaniappan K."/>
            <person name="Varghese N."/>
            <person name="Mikhailova N."/>
            <person name="Stamatis D."/>
            <person name="Reddy T."/>
            <person name="Daum C."/>
            <person name="Shapiro N."/>
            <person name="Ivanova N."/>
            <person name="Kyrpides N."/>
            <person name="Woyke T."/>
        </authorList>
    </citation>
    <scope>NUCLEOTIDE SEQUENCE [LARGE SCALE GENOMIC DNA]</scope>
    <source>
        <strain evidence="2">GAS496</strain>
    </source>
</reference>
<dbReference type="Proteomes" id="UP000247781">
    <property type="component" value="Unassembled WGS sequence"/>
</dbReference>
<dbReference type="InterPro" id="IPR024747">
    <property type="entry name" value="Pyridox_Oxase-rel"/>
</dbReference>
<name>A0A318HL48_9MYCO</name>
<proteinExistence type="predicted"/>
<evidence type="ECO:0008006" key="3">
    <source>
        <dbReference type="Google" id="ProtNLM"/>
    </source>
</evidence>
<accession>A0A318HL48</accession>
<dbReference type="OrthoDB" id="7062584at2"/>
<gene>
    <name evidence="1" type="ORF">C8E89_10225</name>
</gene>
<dbReference type="Gene3D" id="2.30.110.10">
    <property type="entry name" value="Electron Transport, Fmn-binding Protein, Chain A"/>
    <property type="match status" value="1"/>
</dbReference>
<dbReference type="Pfam" id="PF12900">
    <property type="entry name" value="Pyridox_ox_2"/>
    <property type="match status" value="1"/>
</dbReference>
<dbReference type="SUPFAM" id="SSF50475">
    <property type="entry name" value="FMN-binding split barrel"/>
    <property type="match status" value="1"/>
</dbReference>
<dbReference type="EMBL" id="QJJU01000002">
    <property type="protein sequence ID" value="PXX11901.1"/>
    <property type="molecule type" value="Genomic_DNA"/>
</dbReference>
<keyword evidence="2" id="KW-1185">Reference proteome</keyword>
<comment type="caution">
    <text evidence="1">The sequence shown here is derived from an EMBL/GenBank/DDBJ whole genome shotgun (WGS) entry which is preliminary data.</text>
</comment>
<dbReference type="RefSeq" id="WP_110314586.1">
    <property type="nucleotide sequence ID" value="NZ_QJJU01000002.1"/>
</dbReference>
<dbReference type="AlphaFoldDB" id="A0A318HL48"/>